<evidence type="ECO:0000313" key="2">
    <source>
        <dbReference type="Proteomes" id="UP000030960"/>
    </source>
</evidence>
<dbReference type="AlphaFoldDB" id="A0A0B3SRE6"/>
<gene>
    <name evidence="1" type="ORF">OA50_02564</name>
</gene>
<keyword evidence="2" id="KW-1185">Reference proteome</keyword>
<reference evidence="1 2" key="1">
    <citation type="submission" date="2014-10" db="EMBL/GenBank/DDBJ databases">
        <title>Genome sequence of Ponticoccus sp. strain UMTAT08 isolated from clonal culture of toxic dinoflagellate Alexandrium tamiyavanichii.</title>
        <authorList>
            <person name="Gan H.Y."/>
            <person name="Muhd D.-D."/>
            <person name="Mohd Noor M.E."/>
            <person name="Yeong Y.S."/>
            <person name="Usup G."/>
        </authorList>
    </citation>
    <scope>NUCLEOTIDE SEQUENCE [LARGE SCALE GENOMIC DNA]</scope>
    <source>
        <strain evidence="1 2">UMTAT08</strain>
    </source>
</reference>
<organism evidence="1 2">
    <name type="scientific">Mameliella alba</name>
    <dbReference type="NCBI Taxonomy" id="561184"/>
    <lineage>
        <taxon>Bacteria</taxon>
        <taxon>Pseudomonadati</taxon>
        <taxon>Pseudomonadota</taxon>
        <taxon>Alphaproteobacteria</taxon>
        <taxon>Rhodobacterales</taxon>
        <taxon>Roseobacteraceae</taxon>
        <taxon>Mameliella</taxon>
    </lineage>
</organism>
<dbReference type="RefSeq" id="WP_043141815.1">
    <property type="nucleotide sequence ID" value="NZ_AP022337.1"/>
</dbReference>
<protein>
    <submittedName>
        <fullName evidence="1">Uncharacterized protein</fullName>
    </submittedName>
</protein>
<dbReference type="InterPro" id="IPR027598">
    <property type="entry name" value="Amphi-Trp_dom"/>
</dbReference>
<comment type="caution">
    <text evidence="1">The sequence shown here is derived from an EMBL/GenBank/DDBJ whole genome shotgun (WGS) entry which is preliminary data.</text>
</comment>
<dbReference type="STRING" id="561184.SAMN05216376_110174"/>
<dbReference type="EMBL" id="JSUQ01000009">
    <property type="protein sequence ID" value="KHQ53019.1"/>
    <property type="molecule type" value="Genomic_DNA"/>
</dbReference>
<accession>A0A0B3SRE6</accession>
<dbReference type="OrthoDB" id="5422838at2"/>
<dbReference type="Proteomes" id="UP000030960">
    <property type="component" value="Unassembled WGS sequence"/>
</dbReference>
<name>A0A0B3SRE6_9RHOB</name>
<sequence>MSDEKGRFSHESLQDAKTIKTLLTALAKGFSKGEMTLGDEDDELILKTAGLMNVRIKGERQDGQCEVSLRVTWADPAEPATRKEKPRIDS</sequence>
<dbReference type="PATRIC" id="fig|1515334.3.peg.2582"/>
<evidence type="ECO:0000313" key="1">
    <source>
        <dbReference type="EMBL" id="KHQ53019.1"/>
    </source>
</evidence>
<proteinExistence type="predicted"/>
<dbReference type="NCBIfam" id="TIGR04354">
    <property type="entry name" value="amphi-Trp"/>
    <property type="match status" value="1"/>
</dbReference>